<evidence type="ECO:0000313" key="2">
    <source>
        <dbReference type="Proteomes" id="UP001412067"/>
    </source>
</evidence>
<evidence type="ECO:0000313" key="1">
    <source>
        <dbReference type="EMBL" id="KAK8970147.1"/>
    </source>
</evidence>
<reference evidence="1 2" key="1">
    <citation type="journal article" date="2022" name="Nat. Plants">
        <title>Genomes of leafy and leafless Platanthera orchids illuminate the evolution of mycoheterotrophy.</title>
        <authorList>
            <person name="Li M.H."/>
            <person name="Liu K.W."/>
            <person name="Li Z."/>
            <person name="Lu H.C."/>
            <person name="Ye Q.L."/>
            <person name="Zhang D."/>
            <person name="Wang J.Y."/>
            <person name="Li Y.F."/>
            <person name="Zhong Z.M."/>
            <person name="Liu X."/>
            <person name="Yu X."/>
            <person name="Liu D.K."/>
            <person name="Tu X.D."/>
            <person name="Liu B."/>
            <person name="Hao Y."/>
            <person name="Liao X.Y."/>
            <person name="Jiang Y.T."/>
            <person name="Sun W.H."/>
            <person name="Chen J."/>
            <person name="Chen Y.Q."/>
            <person name="Ai Y."/>
            <person name="Zhai J.W."/>
            <person name="Wu S.S."/>
            <person name="Zhou Z."/>
            <person name="Hsiao Y.Y."/>
            <person name="Wu W.L."/>
            <person name="Chen Y.Y."/>
            <person name="Lin Y.F."/>
            <person name="Hsu J.L."/>
            <person name="Li C.Y."/>
            <person name="Wang Z.W."/>
            <person name="Zhao X."/>
            <person name="Zhong W.Y."/>
            <person name="Ma X.K."/>
            <person name="Ma L."/>
            <person name="Huang J."/>
            <person name="Chen G.Z."/>
            <person name="Huang M.Z."/>
            <person name="Huang L."/>
            <person name="Peng D.H."/>
            <person name="Luo Y.B."/>
            <person name="Zou S.Q."/>
            <person name="Chen S.P."/>
            <person name="Lan S."/>
            <person name="Tsai W.C."/>
            <person name="Van de Peer Y."/>
            <person name="Liu Z.J."/>
        </authorList>
    </citation>
    <scope>NUCLEOTIDE SEQUENCE [LARGE SCALE GENOMIC DNA]</scope>
    <source>
        <strain evidence="1">Lor288</strain>
    </source>
</reference>
<protein>
    <submittedName>
        <fullName evidence="1">Uncharacterized protein</fullName>
    </submittedName>
</protein>
<organism evidence="1 2">
    <name type="scientific">Platanthera guangdongensis</name>
    <dbReference type="NCBI Taxonomy" id="2320717"/>
    <lineage>
        <taxon>Eukaryota</taxon>
        <taxon>Viridiplantae</taxon>
        <taxon>Streptophyta</taxon>
        <taxon>Embryophyta</taxon>
        <taxon>Tracheophyta</taxon>
        <taxon>Spermatophyta</taxon>
        <taxon>Magnoliopsida</taxon>
        <taxon>Liliopsida</taxon>
        <taxon>Asparagales</taxon>
        <taxon>Orchidaceae</taxon>
        <taxon>Orchidoideae</taxon>
        <taxon>Orchideae</taxon>
        <taxon>Orchidinae</taxon>
        <taxon>Platanthera</taxon>
    </lineage>
</organism>
<dbReference type="EMBL" id="JBBWWR010000002">
    <property type="protein sequence ID" value="KAK8970147.1"/>
    <property type="molecule type" value="Genomic_DNA"/>
</dbReference>
<name>A0ABR2N1Y0_9ASPA</name>
<proteinExistence type="predicted"/>
<accession>A0ABR2N1Y0</accession>
<gene>
    <name evidence="1" type="ORF">KSP40_PGU006649</name>
</gene>
<sequence>MPPSTSRFVFEWQSSLRKSTLRKSMAEDKIPLLKPYKMGKFQLSHRSLDSTADLLLLLFMLRLTFRRAHSGGSESEERCLGAVCDLPPRTARVKGREPGILLLVGGAPIDRLERLFSLSSLASRQAGFSKTALI</sequence>
<keyword evidence="2" id="KW-1185">Reference proteome</keyword>
<comment type="caution">
    <text evidence="1">The sequence shown here is derived from an EMBL/GenBank/DDBJ whole genome shotgun (WGS) entry which is preliminary data.</text>
</comment>
<dbReference type="Proteomes" id="UP001412067">
    <property type="component" value="Unassembled WGS sequence"/>
</dbReference>